<reference evidence="7 8" key="1">
    <citation type="journal article" date="2018" name="Sci. Rep.">
        <title>Characterisation of pathogen-specific regions and novel effector candidates in Fusarium oxysporum f. sp. cepae.</title>
        <authorList>
            <person name="Armitage A.D."/>
            <person name="Taylor A."/>
            <person name="Sobczyk M.K."/>
            <person name="Baxter L."/>
            <person name="Greenfield B.P."/>
            <person name="Bates H.J."/>
            <person name="Wilson F."/>
            <person name="Jackson A.C."/>
            <person name="Ott S."/>
            <person name="Harrison R.J."/>
            <person name="Clarkson J.P."/>
        </authorList>
    </citation>
    <scope>NUCLEOTIDE SEQUENCE [LARGE SCALE GENOMIC DNA]</scope>
    <source>
        <strain evidence="7 8">Fo_A28</strain>
    </source>
</reference>
<keyword evidence="5" id="KW-0539">Nucleus</keyword>
<keyword evidence="3" id="KW-0863">Zinc-finger</keyword>
<sequence length="417" mass="48267">MWPEYQTLLAAINPTVQEFLTDSGSTVVGDLTRAYDAHRESVKKWLERARSLVHISMDVWSSPQRKAYIAIHAQWVDETCKPRKALLGLPNLRRAHAGAAMTPHLMKIMRQYRLAHRIGYFTGGNDAKNDTCLRQLAVELSREYDVTIDPVSSRTREHALQAAIEAAQDEANDVTAANALHDQLRATTDQKSHDRRKKRHDTTGWRSIGSMGKLHNIAVFIHNSTVHNDAWDDIAGKALGLDNITRWNSWFRLLDAAISQEGPLSIFLNQYHKELEGDILTHDDWQVLKLTHEFLQPFHQATLEQQMEWASIDQVLENMDILFLQFKNAKGNTRMVHSIHMGWWVPSKHDEESDRNPIYAPALLLHPEKRRRYLDRHWAEEWRRTAIAGARQHWAKYKDRPLPSESATRLNDNERRE</sequence>
<evidence type="ECO:0000256" key="6">
    <source>
        <dbReference type="SAM" id="MobiDB-lite"/>
    </source>
</evidence>
<proteinExistence type="predicted"/>
<comment type="subcellular location">
    <subcellularLocation>
        <location evidence="1">Nucleus</location>
    </subcellularLocation>
</comment>
<feature type="compositionally biased region" description="Basic and acidic residues" evidence="6">
    <location>
        <begin position="183"/>
        <end position="192"/>
    </location>
</feature>
<accession>A0A420NED0</accession>
<evidence type="ECO:0000256" key="2">
    <source>
        <dbReference type="ARBA" id="ARBA00022723"/>
    </source>
</evidence>
<evidence type="ECO:0000256" key="3">
    <source>
        <dbReference type="ARBA" id="ARBA00022771"/>
    </source>
</evidence>
<dbReference type="VEuPathDB" id="FungiDB:FOC1_g10000499"/>
<dbReference type="VEuPathDB" id="FungiDB:FOIG_16235"/>
<feature type="region of interest" description="Disordered" evidence="6">
    <location>
        <begin position="183"/>
        <end position="205"/>
    </location>
</feature>
<keyword evidence="4" id="KW-0862">Zinc</keyword>
<evidence type="ECO:0000313" key="7">
    <source>
        <dbReference type="EMBL" id="RKK78591.1"/>
    </source>
</evidence>
<keyword evidence="2" id="KW-0479">Metal-binding</keyword>
<dbReference type="GO" id="GO:0005634">
    <property type="term" value="C:nucleus"/>
    <property type="evidence" value="ECO:0007669"/>
    <property type="project" value="UniProtKB-SubCell"/>
</dbReference>
<dbReference type="VEuPathDB" id="FungiDB:FOC1_g10000104"/>
<dbReference type="VEuPathDB" id="FungiDB:HZS61_002084"/>
<organism evidence="7 8">
    <name type="scientific">Fusarium oxysporum</name>
    <name type="common">Fusarium vascular wilt</name>
    <dbReference type="NCBI Taxonomy" id="5507"/>
    <lineage>
        <taxon>Eukaryota</taxon>
        <taxon>Fungi</taxon>
        <taxon>Dikarya</taxon>
        <taxon>Ascomycota</taxon>
        <taxon>Pezizomycotina</taxon>
        <taxon>Sordariomycetes</taxon>
        <taxon>Hypocreomycetidae</taxon>
        <taxon>Hypocreales</taxon>
        <taxon>Nectriaceae</taxon>
        <taxon>Fusarium</taxon>
        <taxon>Fusarium oxysporum species complex</taxon>
    </lineage>
</organism>
<evidence type="ECO:0000256" key="1">
    <source>
        <dbReference type="ARBA" id="ARBA00004123"/>
    </source>
</evidence>
<feature type="region of interest" description="Disordered" evidence="6">
    <location>
        <begin position="398"/>
        <end position="417"/>
    </location>
</feature>
<dbReference type="EMBL" id="MRCY01000809">
    <property type="protein sequence ID" value="RKK78591.1"/>
    <property type="molecule type" value="Genomic_DNA"/>
</dbReference>
<protein>
    <submittedName>
        <fullName evidence="7">Uncharacterized protein</fullName>
    </submittedName>
</protein>
<comment type="caution">
    <text evidence="7">The sequence shown here is derived from an EMBL/GenBank/DDBJ whole genome shotgun (WGS) entry which is preliminary data.</text>
</comment>
<dbReference type="Proteomes" id="UP000285860">
    <property type="component" value="Unassembled WGS sequence"/>
</dbReference>
<dbReference type="VEuPathDB" id="FungiDB:FOC4_g10000437"/>
<dbReference type="VEuPathDB" id="FungiDB:FOXG_22573"/>
<evidence type="ECO:0000256" key="5">
    <source>
        <dbReference type="ARBA" id="ARBA00023242"/>
    </source>
</evidence>
<dbReference type="AlphaFoldDB" id="A0A420NED0"/>
<evidence type="ECO:0000256" key="4">
    <source>
        <dbReference type="ARBA" id="ARBA00022833"/>
    </source>
</evidence>
<gene>
    <name evidence="7" type="ORF">BFJ68_g17876</name>
</gene>
<dbReference type="PANTHER" id="PTHR46481:SF10">
    <property type="entry name" value="ZINC FINGER BED DOMAIN-CONTAINING PROTEIN 39"/>
    <property type="match status" value="1"/>
</dbReference>
<name>A0A420NED0_FUSOX</name>
<dbReference type="GO" id="GO:0008270">
    <property type="term" value="F:zinc ion binding"/>
    <property type="evidence" value="ECO:0007669"/>
    <property type="project" value="UniProtKB-KW"/>
</dbReference>
<dbReference type="PANTHER" id="PTHR46481">
    <property type="entry name" value="ZINC FINGER BED DOMAIN-CONTAINING PROTEIN 4"/>
    <property type="match status" value="1"/>
</dbReference>
<dbReference type="InterPro" id="IPR052035">
    <property type="entry name" value="ZnF_BED_domain_contain"/>
</dbReference>
<evidence type="ECO:0000313" key="8">
    <source>
        <dbReference type="Proteomes" id="UP000285860"/>
    </source>
</evidence>
<dbReference type="InterPro" id="IPR012337">
    <property type="entry name" value="RNaseH-like_sf"/>
</dbReference>
<dbReference type="SUPFAM" id="SSF53098">
    <property type="entry name" value="Ribonuclease H-like"/>
    <property type="match status" value="1"/>
</dbReference>
<feature type="non-terminal residue" evidence="7">
    <location>
        <position position="417"/>
    </location>
</feature>